<proteinExistence type="predicted"/>
<dbReference type="GO" id="GO:0016787">
    <property type="term" value="F:hydrolase activity"/>
    <property type="evidence" value="ECO:0007669"/>
    <property type="project" value="UniProtKB-KW"/>
</dbReference>
<protein>
    <submittedName>
        <fullName evidence="2">2-hydroxy-6-oxononadienedioate/2-hydroxy-6-oxononatrienedioate hydrolase</fullName>
        <ecNumber evidence="2">3.7.1.14</ecNumber>
    </submittedName>
</protein>
<dbReference type="SUPFAM" id="SSF53474">
    <property type="entry name" value="alpha/beta-Hydrolases"/>
    <property type="match status" value="1"/>
</dbReference>
<evidence type="ECO:0000259" key="1">
    <source>
        <dbReference type="Pfam" id="PF00561"/>
    </source>
</evidence>
<evidence type="ECO:0000313" key="3">
    <source>
        <dbReference type="Proteomes" id="UP000293912"/>
    </source>
</evidence>
<accession>A0A4V1AB84</accession>
<keyword evidence="2" id="KW-0378">Hydrolase</keyword>
<dbReference type="Gene3D" id="3.40.50.1820">
    <property type="entry name" value="alpha/beta hydrolase"/>
    <property type="match status" value="1"/>
</dbReference>
<organism evidence="2 3">
    <name type="scientific">Hydrogenophaga pseudoflava</name>
    <name type="common">Pseudomonas carboxydoflava</name>
    <dbReference type="NCBI Taxonomy" id="47421"/>
    <lineage>
        <taxon>Bacteria</taxon>
        <taxon>Pseudomonadati</taxon>
        <taxon>Pseudomonadota</taxon>
        <taxon>Betaproteobacteria</taxon>
        <taxon>Burkholderiales</taxon>
        <taxon>Comamonadaceae</taxon>
        <taxon>Hydrogenophaga</taxon>
    </lineage>
</organism>
<dbReference type="PANTHER" id="PTHR43194">
    <property type="entry name" value="HYDROLASE ALPHA/BETA FOLD FAMILY"/>
    <property type="match status" value="1"/>
</dbReference>
<dbReference type="InterPro" id="IPR029058">
    <property type="entry name" value="AB_hydrolase_fold"/>
</dbReference>
<evidence type="ECO:0000313" key="2">
    <source>
        <dbReference type="EMBL" id="QBM27073.1"/>
    </source>
</evidence>
<dbReference type="PRINTS" id="PR00412">
    <property type="entry name" value="EPOXHYDRLASE"/>
</dbReference>
<dbReference type="InterPro" id="IPR000639">
    <property type="entry name" value="Epox_hydrolase-like"/>
</dbReference>
<feature type="domain" description="AB hydrolase-1" evidence="1">
    <location>
        <begin position="34"/>
        <end position="264"/>
    </location>
</feature>
<dbReference type="EMBL" id="CP037867">
    <property type="protein sequence ID" value="QBM27073.1"/>
    <property type="molecule type" value="Genomic_DNA"/>
</dbReference>
<dbReference type="Pfam" id="PF00561">
    <property type="entry name" value="Abhydrolase_1"/>
    <property type="match status" value="1"/>
</dbReference>
<reference evidence="2 3" key="1">
    <citation type="submission" date="2019-03" db="EMBL/GenBank/DDBJ databases">
        <authorList>
            <person name="Sebastian G."/>
            <person name="Baumann P."/>
            <person name="Ruckert C."/>
            <person name="Kalinowski J."/>
            <person name="Nebel B."/>
            <person name="Takors R."/>
            <person name="Blombach B."/>
        </authorList>
    </citation>
    <scope>NUCLEOTIDE SEQUENCE [LARGE SCALE GENOMIC DNA]</scope>
    <source>
        <strain evidence="2 3">DSM 1084</strain>
    </source>
</reference>
<dbReference type="InterPro" id="IPR000073">
    <property type="entry name" value="AB_hydrolase_1"/>
</dbReference>
<dbReference type="KEGG" id="hpse:HPF_05225"/>
<dbReference type="InterPro" id="IPR050228">
    <property type="entry name" value="Carboxylesterase_BioH"/>
</dbReference>
<dbReference type="PANTHER" id="PTHR43194:SF2">
    <property type="entry name" value="PEROXISOMAL MEMBRANE PROTEIN LPX1"/>
    <property type="match status" value="1"/>
</dbReference>
<name>A0A4V1AB84_HYDPS</name>
<dbReference type="RefSeq" id="WP_133155945.1">
    <property type="nucleotide sequence ID" value="NZ_CP037867.1"/>
</dbReference>
<sequence>MTDTANPEAPTTLRVARLPSGVELAHDVAGQGHPLVFIHGVMGDWRSWDPQWPAFSARYRCARYSRRYNHPNRNTMASPDHSALQEAEDLLGLLDHLGWERAILVGSSYGSFVALALALQHPQRCAALALSEPPMMKYAQRSAAGREAEARFRAEVIEPANDAFRRGDDEAGARIMTGGINGQGMATLTPEAMQRRLQNIGAMKTLALSSDEFPWLPPERLAALPMPVLLMAGERTPPIHAEIFRNVCATMPQAERALINGAGHGTSRDNPAAFNAHVLDFLDRHDQPFARPHSTARA</sequence>
<dbReference type="EC" id="3.7.1.14" evidence="2"/>
<dbReference type="AlphaFoldDB" id="A0A4V1AB84"/>
<keyword evidence="3" id="KW-1185">Reference proteome</keyword>
<gene>
    <name evidence="2" type="primary">mhpC</name>
    <name evidence="2" type="ORF">HPF_05225</name>
</gene>
<dbReference type="Proteomes" id="UP000293912">
    <property type="component" value="Chromosome"/>
</dbReference>